<keyword evidence="5" id="KW-0539">Nucleus</keyword>
<dbReference type="PANTHER" id="PTHR31920">
    <property type="entry name" value="B3 DOMAIN-CONTAINING"/>
    <property type="match status" value="1"/>
</dbReference>
<organism evidence="7 8">
    <name type="scientific">Heracleum sosnowskyi</name>
    <dbReference type="NCBI Taxonomy" id="360622"/>
    <lineage>
        <taxon>Eukaryota</taxon>
        <taxon>Viridiplantae</taxon>
        <taxon>Streptophyta</taxon>
        <taxon>Embryophyta</taxon>
        <taxon>Tracheophyta</taxon>
        <taxon>Spermatophyta</taxon>
        <taxon>Magnoliopsida</taxon>
        <taxon>eudicotyledons</taxon>
        <taxon>Gunneridae</taxon>
        <taxon>Pentapetalae</taxon>
        <taxon>asterids</taxon>
        <taxon>campanulids</taxon>
        <taxon>Apiales</taxon>
        <taxon>Apiaceae</taxon>
        <taxon>Apioideae</taxon>
        <taxon>apioid superclade</taxon>
        <taxon>Tordylieae</taxon>
        <taxon>Tordyliinae</taxon>
        <taxon>Heracleum</taxon>
    </lineage>
</organism>
<feature type="domain" description="TF-B3" evidence="6">
    <location>
        <begin position="308"/>
        <end position="372"/>
    </location>
</feature>
<comment type="subcellular location">
    <subcellularLocation>
        <location evidence="1">Nucleus</location>
    </subcellularLocation>
</comment>
<dbReference type="Gene3D" id="2.40.330.10">
    <property type="entry name" value="DNA-binding pseudobarrel domain"/>
    <property type="match status" value="1"/>
</dbReference>
<dbReference type="CDD" id="cd10017">
    <property type="entry name" value="B3_DNA"/>
    <property type="match status" value="1"/>
</dbReference>
<dbReference type="Pfam" id="PF02362">
    <property type="entry name" value="B3"/>
    <property type="match status" value="1"/>
</dbReference>
<sequence length="372" mass="42839">MSSIGSANLKFVKFLSRVECKQNSLILPFDFVEKYGRWIPKNLIINIGNAYEIAVQYHRGVRTLFGVSKVFEVFELKGGETLFFNFFSDSKLSLFIVGTKAVELNYALILDPLSNPSPRLGCFGRKFVIFLTCIEVVVDEIDPPLSFFEDLGFGRADDLRFSLNNGRNFQGSYMENGPKITGFERMCRMLGVRDLNCFHLMLFTYNGNHSFDVAVFDESLVEIIFPGDASCNGNDLSFVDMRLLMFYCNIDNFEIAKIYEVVGESSTPVGDVLKFEVVVQKFHMYDYCHVVDIGQKFKNVFKSWGKNVAITVYQGNRSWIIQIRKRRDLKRTSMHEGWQKFRDDLKLKVGDICVFTYIDDSTCEFEVEVCRK</sequence>
<gene>
    <name evidence="7" type="ORF">POM88_019468</name>
</gene>
<dbReference type="GO" id="GO:0005634">
    <property type="term" value="C:nucleus"/>
    <property type="evidence" value="ECO:0007669"/>
    <property type="project" value="UniProtKB-SubCell"/>
</dbReference>
<dbReference type="SUPFAM" id="SSF101936">
    <property type="entry name" value="DNA-binding pseudobarrel domain"/>
    <property type="match status" value="1"/>
</dbReference>
<accession>A0AAD8IC67</accession>
<dbReference type="SMART" id="SM01019">
    <property type="entry name" value="B3"/>
    <property type="match status" value="2"/>
</dbReference>
<dbReference type="PANTHER" id="PTHR31920:SF132">
    <property type="entry name" value="TF-B3 DOMAIN-CONTAINING PROTEIN"/>
    <property type="match status" value="1"/>
</dbReference>
<keyword evidence="3" id="KW-0238">DNA-binding</keyword>
<dbReference type="InterPro" id="IPR003340">
    <property type="entry name" value="B3_DNA-bd"/>
</dbReference>
<evidence type="ECO:0000256" key="2">
    <source>
        <dbReference type="ARBA" id="ARBA00023015"/>
    </source>
</evidence>
<dbReference type="AlphaFoldDB" id="A0AAD8IC67"/>
<keyword evidence="2" id="KW-0805">Transcription regulation</keyword>
<protein>
    <recommendedName>
        <fullName evidence="6">TF-B3 domain-containing protein</fullName>
    </recommendedName>
</protein>
<dbReference type="InterPro" id="IPR015300">
    <property type="entry name" value="DNA-bd_pseudobarrel_sf"/>
</dbReference>
<dbReference type="EMBL" id="JAUIZM010000005">
    <property type="protein sequence ID" value="KAK1381733.1"/>
    <property type="molecule type" value="Genomic_DNA"/>
</dbReference>
<evidence type="ECO:0000313" key="8">
    <source>
        <dbReference type="Proteomes" id="UP001237642"/>
    </source>
</evidence>
<evidence type="ECO:0000313" key="7">
    <source>
        <dbReference type="EMBL" id="KAK1381733.1"/>
    </source>
</evidence>
<dbReference type="PROSITE" id="PS50863">
    <property type="entry name" value="B3"/>
    <property type="match status" value="1"/>
</dbReference>
<proteinExistence type="predicted"/>
<reference evidence="7" key="2">
    <citation type="submission" date="2023-05" db="EMBL/GenBank/DDBJ databases">
        <authorList>
            <person name="Schelkunov M.I."/>
        </authorList>
    </citation>
    <scope>NUCLEOTIDE SEQUENCE</scope>
    <source>
        <strain evidence="7">Hsosn_3</strain>
        <tissue evidence="7">Leaf</tissue>
    </source>
</reference>
<evidence type="ECO:0000256" key="3">
    <source>
        <dbReference type="ARBA" id="ARBA00023125"/>
    </source>
</evidence>
<evidence type="ECO:0000256" key="1">
    <source>
        <dbReference type="ARBA" id="ARBA00004123"/>
    </source>
</evidence>
<keyword evidence="8" id="KW-1185">Reference proteome</keyword>
<evidence type="ECO:0000259" key="6">
    <source>
        <dbReference type="PROSITE" id="PS50863"/>
    </source>
</evidence>
<reference evidence="7" key="1">
    <citation type="submission" date="2023-02" db="EMBL/GenBank/DDBJ databases">
        <title>Genome of toxic invasive species Heracleum sosnowskyi carries increased number of genes despite the absence of recent whole-genome duplications.</title>
        <authorList>
            <person name="Schelkunov M."/>
            <person name="Shtratnikova V."/>
            <person name="Makarenko M."/>
            <person name="Klepikova A."/>
            <person name="Omelchenko D."/>
            <person name="Novikova G."/>
            <person name="Obukhova E."/>
            <person name="Bogdanov V."/>
            <person name="Penin A."/>
            <person name="Logacheva M."/>
        </authorList>
    </citation>
    <scope>NUCLEOTIDE SEQUENCE</scope>
    <source>
        <strain evidence="7">Hsosn_3</strain>
        <tissue evidence="7">Leaf</tissue>
    </source>
</reference>
<evidence type="ECO:0000256" key="5">
    <source>
        <dbReference type="ARBA" id="ARBA00023242"/>
    </source>
</evidence>
<dbReference type="GO" id="GO:0003677">
    <property type="term" value="F:DNA binding"/>
    <property type="evidence" value="ECO:0007669"/>
    <property type="project" value="UniProtKB-KW"/>
</dbReference>
<evidence type="ECO:0000256" key="4">
    <source>
        <dbReference type="ARBA" id="ARBA00023163"/>
    </source>
</evidence>
<dbReference type="InterPro" id="IPR050655">
    <property type="entry name" value="Plant_B3_domain"/>
</dbReference>
<name>A0AAD8IC67_9APIA</name>
<dbReference type="Proteomes" id="UP001237642">
    <property type="component" value="Unassembled WGS sequence"/>
</dbReference>
<comment type="caution">
    <text evidence="7">The sequence shown here is derived from an EMBL/GenBank/DDBJ whole genome shotgun (WGS) entry which is preliminary data.</text>
</comment>
<keyword evidence="4" id="KW-0804">Transcription</keyword>